<dbReference type="Proteomes" id="UP001165121">
    <property type="component" value="Unassembled WGS sequence"/>
</dbReference>
<gene>
    <name evidence="1" type="ORF">Pfra01_001867600</name>
</gene>
<organism evidence="1 2">
    <name type="scientific">Phytophthora fragariaefolia</name>
    <dbReference type="NCBI Taxonomy" id="1490495"/>
    <lineage>
        <taxon>Eukaryota</taxon>
        <taxon>Sar</taxon>
        <taxon>Stramenopiles</taxon>
        <taxon>Oomycota</taxon>
        <taxon>Peronosporomycetes</taxon>
        <taxon>Peronosporales</taxon>
        <taxon>Peronosporaceae</taxon>
        <taxon>Phytophthora</taxon>
    </lineage>
</organism>
<reference evidence="1" key="1">
    <citation type="submission" date="2023-04" db="EMBL/GenBank/DDBJ databases">
        <title>Phytophthora fragariaefolia NBRC 109709.</title>
        <authorList>
            <person name="Ichikawa N."/>
            <person name="Sato H."/>
            <person name="Tonouchi N."/>
        </authorList>
    </citation>
    <scope>NUCLEOTIDE SEQUENCE</scope>
    <source>
        <strain evidence="1">NBRC 109709</strain>
    </source>
</reference>
<dbReference type="AlphaFoldDB" id="A0A9W7D2K2"/>
<dbReference type="Gene3D" id="2.40.50.40">
    <property type="match status" value="1"/>
</dbReference>
<name>A0A9W7D2K2_9STRA</name>
<dbReference type="SUPFAM" id="SSF54160">
    <property type="entry name" value="Chromo domain-like"/>
    <property type="match status" value="1"/>
</dbReference>
<dbReference type="EMBL" id="BSXT01002325">
    <property type="protein sequence ID" value="GMF48384.1"/>
    <property type="molecule type" value="Genomic_DNA"/>
</dbReference>
<dbReference type="OrthoDB" id="116407at2759"/>
<proteinExistence type="predicted"/>
<dbReference type="InterPro" id="IPR016197">
    <property type="entry name" value="Chromo-like_dom_sf"/>
</dbReference>
<protein>
    <submittedName>
        <fullName evidence="1">Unnamed protein product</fullName>
    </submittedName>
</protein>
<evidence type="ECO:0000313" key="2">
    <source>
        <dbReference type="Proteomes" id="UP001165121"/>
    </source>
</evidence>
<comment type="caution">
    <text evidence="1">The sequence shown here is derived from an EMBL/GenBank/DDBJ whole genome shotgun (WGS) entry which is preliminary data.</text>
</comment>
<evidence type="ECO:0000313" key="1">
    <source>
        <dbReference type="EMBL" id="GMF48384.1"/>
    </source>
</evidence>
<accession>A0A9W7D2K2</accession>
<keyword evidence="2" id="KW-1185">Reference proteome</keyword>
<sequence>MVTQHANKLAINWQGPKRIVRTISDWVFEVESLNPPQVTTTHHVSRLRFYAEASRGVTEDLLQYALHSQGRHLVEDFRGVRFNEAARRWEVEVKWLGLEAIENTLEPYLALQSDVPVLLDRYWGSVLGRRPKAYPPDDEHLCEIPDVRCDASAAALTSL</sequence>